<dbReference type="PROSITE" id="PS51257">
    <property type="entry name" value="PROKAR_LIPOPROTEIN"/>
    <property type="match status" value="1"/>
</dbReference>
<comment type="caution">
    <text evidence="13">The sequence shown here is derived from an EMBL/GenBank/DDBJ whole genome shotgun (WGS) entry which is preliminary data.</text>
</comment>
<evidence type="ECO:0000259" key="12">
    <source>
        <dbReference type="Pfam" id="PF07715"/>
    </source>
</evidence>
<dbReference type="Gene3D" id="2.40.170.20">
    <property type="entry name" value="TonB-dependent receptor, beta-barrel domain"/>
    <property type="match status" value="1"/>
</dbReference>
<keyword evidence="7 8" id="KW-0998">Cell outer membrane</keyword>
<dbReference type="InterPro" id="IPR036942">
    <property type="entry name" value="Beta-barrel_TonB_sf"/>
</dbReference>
<keyword evidence="14" id="KW-1185">Reference proteome</keyword>
<accession>A0A4R2PQA2</accession>
<feature type="chain" id="PRO_5020661452" evidence="10">
    <location>
        <begin position="23"/>
        <end position="871"/>
    </location>
</feature>
<dbReference type="Proteomes" id="UP000295399">
    <property type="component" value="Unassembled WGS sequence"/>
</dbReference>
<dbReference type="GO" id="GO:0009279">
    <property type="term" value="C:cell outer membrane"/>
    <property type="evidence" value="ECO:0007669"/>
    <property type="project" value="UniProtKB-SubCell"/>
</dbReference>
<dbReference type="PANTHER" id="PTHR47234:SF3">
    <property type="entry name" value="SECRETIN_TONB SHORT N-TERMINAL DOMAIN-CONTAINING PROTEIN"/>
    <property type="match status" value="1"/>
</dbReference>
<evidence type="ECO:0000256" key="3">
    <source>
        <dbReference type="ARBA" id="ARBA00022452"/>
    </source>
</evidence>
<evidence type="ECO:0000256" key="1">
    <source>
        <dbReference type="ARBA" id="ARBA00004571"/>
    </source>
</evidence>
<reference evidence="13 14" key="1">
    <citation type="submission" date="2019-03" db="EMBL/GenBank/DDBJ databases">
        <title>Genomic Encyclopedia of Type Strains, Phase IV (KMG-IV): sequencing the most valuable type-strain genomes for metagenomic binning, comparative biology and taxonomic classification.</title>
        <authorList>
            <person name="Goeker M."/>
        </authorList>
    </citation>
    <scope>NUCLEOTIDE SEQUENCE [LARGE SCALE GENOMIC DNA]</scope>
    <source>
        <strain evidence="13 14">DSM 2132</strain>
    </source>
</reference>
<dbReference type="EMBL" id="SLXO01000002">
    <property type="protein sequence ID" value="TCP37950.1"/>
    <property type="molecule type" value="Genomic_DNA"/>
</dbReference>
<evidence type="ECO:0000256" key="4">
    <source>
        <dbReference type="ARBA" id="ARBA00022692"/>
    </source>
</evidence>
<keyword evidence="13" id="KW-0675">Receptor</keyword>
<evidence type="ECO:0000313" key="14">
    <source>
        <dbReference type="Proteomes" id="UP000295399"/>
    </source>
</evidence>
<proteinExistence type="inferred from homology"/>
<evidence type="ECO:0000256" key="10">
    <source>
        <dbReference type="SAM" id="SignalP"/>
    </source>
</evidence>
<keyword evidence="4 8" id="KW-0812">Transmembrane</keyword>
<dbReference type="Gene3D" id="2.170.130.10">
    <property type="entry name" value="TonB-dependent receptor, plug domain"/>
    <property type="match status" value="1"/>
</dbReference>
<comment type="subcellular location">
    <subcellularLocation>
        <location evidence="1 8">Cell outer membrane</location>
        <topology evidence="1 8">Multi-pass membrane protein</topology>
    </subcellularLocation>
</comment>
<feature type="domain" description="TonB-dependent receptor plug" evidence="12">
    <location>
        <begin position="62"/>
        <end position="179"/>
    </location>
</feature>
<keyword evidence="5 9" id="KW-0798">TonB box</keyword>
<dbReference type="RefSeq" id="WP_132707599.1">
    <property type="nucleotide sequence ID" value="NZ_JACIGF010000002.1"/>
</dbReference>
<evidence type="ECO:0000256" key="7">
    <source>
        <dbReference type="ARBA" id="ARBA00023237"/>
    </source>
</evidence>
<dbReference type="OrthoDB" id="7394476at2"/>
<dbReference type="PANTHER" id="PTHR47234">
    <property type="match status" value="1"/>
</dbReference>
<dbReference type="InParanoid" id="A0A4R2PQA2"/>
<dbReference type="InterPro" id="IPR012910">
    <property type="entry name" value="Plug_dom"/>
</dbReference>
<keyword evidence="3 8" id="KW-1134">Transmembrane beta strand</keyword>
<sequence length="871" mass="93327">MVYMLRVFVVVLGGGACVTAAAWGQSGSAGEDRAPPATVADNGMTVEELVITGSASQPRSVLESPVPIDVFSAQDIQDISFADTTNILQTLVPSFNVDRAPISDGATFVRQATLRGLPSDKTLVLINSKRRHRAALVTIGGSGTQGPDIATIPAIALKNVEVLRDGASAQYGSDAIAGVLNFILRDNAEGGMVTAQAGQFYAGDGGQLRGAANLGLPLGDRGFVNVSVEAVTSEATSRSQQYVSGSFSVADFLAEAGPDSAFAINLREVHAFDDKDVVQPWGQPGAEALRSFVNAGFTVSDALELYLFGNYSKSKSAGAFFYRFPGNPVLGPEVRLEDGEPYSFIQRFPAGFTPTFMGRVQDFSVTGGVRGTLTDWLSYDITGRHGENRIAYQINNTVNPSLGPASPTEFSPGNLVSAESGVNGAFTGEFDIGLAGPLFVNVGGNYRLESYEIQPGSVSSFEAGPFSQPDPFNFCNADGTPSSAGLGIDGLDCADPSDPVYSVLPVGANGFPGYSPEFSSDNDRDSYGFFIEGEVNPLARWLVGAAFRWEDFSDFGSEAVYKITSRFEVTDGIALRGSVGTGFRAPTPGQLFTTNVSTRVGPTGEPIASGLFPATNPVSQFLGAEPLDPEKSFQISAGFTARLFRSLDLSVDYYRIAIDDQFFAASPITITDEIRAELVANNVPGALTIGQVQFFTNAFDSITQGVDVVLTYDQSWGAYGDTQVTASFNYNDFQIDRLLQPDLFDAEGRFDFENGLPDWRSVINVTHTLGDWRFLARASLFSGYEQSQVGDTPDTLAAVQKFGAEVLFDFEASYAVTERLRLAAGARNLFDTYPDPGSDAVGETCCGRIYRSDSIVDWQGGFYYFRMEYMF</sequence>
<evidence type="ECO:0000256" key="5">
    <source>
        <dbReference type="ARBA" id="ARBA00023077"/>
    </source>
</evidence>
<evidence type="ECO:0000256" key="8">
    <source>
        <dbReference type="PROSITE-ProRule" id="PRU01360"/>
    </source>
</evidence>
<evidence type="ECO:0000256" key="6">
    <source>
        <dbReference type="ARBA" id="ARBA00023136"/>
    </source>
</evidence>
<evidence type="ECO:0000256" key="9">
    <source>
        <dbReference type="RuleBase" id="RU003357"/>
    </source>
</evidence>
<dbReference type="PROSITE" id="PS52016">
    <property type="entry name" value="TONB_DEPENDENT_REC_3"/>
    <property type="match status" value="1"/>
</dbReference>
<dbReference type="InterPro" id="IPR000531">
    <property type="entry name" value="Beta-barrel_TonB"/>
</dbReference>
<evidence type="ECO:0000256" key="2">
    <source>
        <dbReference type="ARBA" id="ARBA00022448"/>
    </source>
</evidence>
<keyword evidence="10" id="KW-0732">Signal</keyword>
<dbReference type="SUPFAM" id="SSF56935">
    <property type="entry name" value="Porins"/>
    <property type="match status" value="1"/>
</dbReference>
<dbReference type="Pfam" id="PF07715">
    <property type="entry name" value="Plug"/>
    <property type="match status" value="1"/>
</dbReference>
<dbReference type="AlphaFoldDB" id="A0A4R2PQA2"/>
<evidence type="ECO:0000313" key="13">
    <source>
        <dbReference type="EMBL" id="TCP37950.1"/>
    </source>
</evidence>
<comment type="similarity">
    <text evidence="8 9">Belongs to the TonB-dependent receptor family.</text>
</comment>
<keyword evidence="2 8" id="KW-0813">Transport</keyword>
<keyword evidence="6 8" id="KW-0472">Membrane</keyword>
<dbReference type="InterPro" id="IPR039426">
    <property type="entry name" value="TonB-dep_rcpt-like"/>
</dbReference>
<protein>
    <submittedName>
        <fullName evidence="13">Iron complex outermembrane receptor protein</fullName>
    </submittedName>
</protein>
<dbReference type="Pfam" id="PF00593">
    <property type="entry name" value="TonB_dep_Rec_b-barrel"/>
    <property type="match status" value="1"/>
</dbReference>
<evidence type="ECO:0000259" key="11">
    <source>
        <dbReference type="Pfam" id="PF00593"/>
    </source>
</evidence>
<organism evidence="13 14">
    <name type="scientific">Rhodothalassium salexigens DSM 2132</name>
    <dbReference type="NCBI Taxonomy" id="1188247"/>
    <lineage>
        <taxon>Bacteria</taxon>
        <taxon>Pseudomonadati</taxon>
        <taxon>Pseudomonadota</taxon>
        <taxon>Alphaproteobacteria</taxon>
        <taxon>Rhodothalassiales</taxon>
        <taxon>Rhodothalassiaceae</taxon>
        <taxon>Rhodothalassium</taxon>
    </lineage>
</organism>
<feature type="domain" description="TonB-dependent receptor-like beta-barrel" evidence="11">
    <location>
        <begin position="317"/>
        <end position="829"/>
    </location>
</feature>
<name>A0A4R2PQA2_RHOSA</name>
<dbReference type="InterPro" id="IPR037066">
    <property type="entry name" value="Plug_dom_sf"/>
</dbReference>
<feature type="signal peptide" evidence="10">
    <location>
        <begin position="1"/>
        <end position="22"/>
    </location>
</feature>
<gene>
    <name evidence="13" type="ORF">EV659_102361</name>
</gene>